<name>A0A7T8HFB0_CALRO</name>
<dbReference type="OrthoDB" id="5969782at2759"/>
<dbReference type="PANTHER" id="PTHR14058">
    <property type="entry name" value="AMYLOID BETA A4 PRECURSOR PROTEIN-BINDING FAMILY B"/>
    <property type="match status" value="1"/>
</dbReference>
<evidence type="ECO:0000259" key="3">
    <source>
        <dbReference type="PROSITE" id="PS01179"/>
    </source>
</evidence>
<dbReference type="SMART" id="SM00462">
    <property type="entry name" value="PTB"/>
    <property type="match status" value="1"/>
</dbReference>
<dbReference type="Pfam" id="PF00640">
    <property type="entry name" value="PID"/>
    <property type="match status" value="1"/>
</dbReference>
<evidence type="ECO:0000313" key="4">
    <source>
        <dbReference type="EMBL" id="QQP48979.1"/>
    </source>
</evidence>
<evidence type="ECO:0000256" key="2">
    <source>
        <dbReference type="SAM" id="MobiDB-lite"/>
    </source>
</evidence>
<proteinExistence type="predicted"/>
<dbReference type="FunFam" id="2.30.29.30:FF:000317">
    <property type="entry name" value="Amyloid beta A4 protein-binding family B member"/>
    <property type="match status" value="1"/>
</dbReference>
<gene>
    <name evidence="4" type="ORF">FKW44_009474</name>
</gene>
<feature type="non-terminal residue" evidence="4">
    <location>
        <position position="1"/>
    </location>
</feature>
<dbReference type="PANTHER" id="PTHR14058:SF8">
    <property type="entry name" value="PROTEIN FE65 HOMOLOG"/>
    <property type="match status" value="1"/>
</dbReference>
<dbReference type="GO" id="GO:0005737">
    <property type="term" value="C:cytoplasm"/>
    <property type="evidence" value="ECO:0007669"/>
    <property type="project" value="TreeGrafter"/>
</dbReference>
<dbReference type="PROSITE" id="PS01179">
    <property type="entry name" value="PID"/>
    <property type="match status" value="1"/>
</dbReference>
<organism evidence="4 5">
    <name type="scientific">Caligus rogercresseyi</name>
    <name type="common">Sea louse</name>
    <dbReference type="NCBI Taxonomy" id="217165"/>
    <lineage>
        <taxon>Eukaryota</taxon>
        <taxon>Metazoa</taxon>
        <taxon>Ecdysozoa</taxon>
        <taxon>Arthropoda</taxon>
        <taxon>Crustacea</taxon>
        <taxon>Multicrustacea</taxon>
        <taxon>Hexanauplia</taxon>
        <taxon>Copepoda</taxon>
        <taxon>Siphonostomatoida</taxon>
        <taxon>Caligidae</taxon>
        <taxon>Caligus</taxon>
    </lineage>
</organism>
<dbReference type="Proteomes" id="UP000595437">
    <property type="component" value="Chromosome 6"/>
</dbReference>
<dbReference type="AlphaFoldDB" id="A0A7T8HFB0"/>
<evidence type="ECO:0000256" key="1">
    <source>
        <dbReference type="ARBA" id="ARBA00022737"/>
    </source>
</evidence>
<dbReference type="SUPFAM" id="SSF50729">
    <property type="entry name" value="PH domain-like"/>
    <property type="match status" value="2"/>
</dbReference>
<protein>
    <recommendedName>
        <fullName evidence="3">PID domain-containing protein</fullName>
    </recommendedName>
</protein>
<sequence>VTVVSLGCVELAEEELTPENSSKAVNRCIIQLSGPDAKEPSGQWGGGKDLSLILDERSLKLVSEEENLLLNSQPIHTIRVWGVGRDNGHDFAYVARDRHSRKHMCHVFRCDKAARSIANALRDICKKILIERSLAQSSSKLTTSASSILSSSGKIRTSDRVRPTSLGSKLLTKSVPAPESFPTPMEEPRKSIKAWHLGSLTVLKPSGMDIINETIDKFSTEIPRSEWKAAMVSVAPSTVSVSYMDGRDPL</sequence>
<dbReference type="InterPro" id="IPR011993">
    <property type="entry name" value="PH-like_dom_sf"/>
</dbReference>
<dbReference type="InterPro" id="IPR006020">
    <property type="entry name" value="PTB/PI_dom"/>
</dbReference>
<keyword evidence="5" id="KW-1185">Reference proteome</keyword>
<dbReference type="EMBL" id="CP045895">
    <property type="protein sequence ID" value="QQP48979.1"/>
    <property type="molecule type" value="Genomic_DNA"/>
</dbReference>
<feature type="non-terminal residue" evidence="4">
    <location>
        <position position="250"/>
    </location>
</feature>
<reference evidence="5" key="1">
    <citation type="submission" date="2021-01" db="EMBL/GenBank/DDBJ databases">
        <title>Caligus Genome Assembly.</title>
        <authorList>
            <person name="Gallardo-Escarate C."/>
        </authorList>
    </citation>
    <scope>NUCLEOTIDE SEQUENCE [LARGE SCALE GENOMIC DNA]</scope>
</reference>
<dbReference type="GO" id="GO:0006355">
    <property type="term" value="P:regulation of DNA-templated transcription"/>
    <property type="evidence" value="ECO:0007669"/>
    <property type="project" value="TreeGrafter"/>
</dbReference>
<dbReference type="GO" id="GO:0001540">
    <property type="term" value="F:amyloid-beta binding"/>
    <property type="evidence" value="ECO:0007669"/>
    <property type="project" value="InterPro"/>
</dbReference>
<keyword evidence="1" id="KW-0677">Repeat</keyword>
<dbReference type="InterPro" id="IPR039576">
    <property type="entry name" value="APBB1/2/3"/>
</dbReference>
<feature type="region of interest" description="Disordered" evidence="2">
    <location>
        <begin position="154"/>
        <end position="187"/>
    </location>
</feature>
<accession>A0A7T8HFB0</accession>
<feature type="domain" description="PID" evidence="3">
    <location>
        <begin position="6"/>
        <end position="125"/>
    </location>
</feature>
<evidence type="ECO:0000313" key="5">
    <source>
        <dbReference type="Proteomes" id="UP000595437"/>
    </source>
</evidence>
<dbReference type="GO" id="GO:0005634">
    <property type="term" value="C:nucleus"/>
    <property type="evidence" value="ECO:0007669"/>
    <property type="project" value="TreeGrafter"/>
</dbReference>
<dbReference type="CDD" id="cd01272">
    <property type="entry name" value="PTB1_Fe65"/>
    <property type="match status" value="1"/>
</dbReference>
<dbReference type="Gene3D" id="2.30.29.30">
    <property type="entry name" value="Pleckstrin-homology domain (PH domain)/Phosphotyrosine-binding domain (PTB)"/>
    <property type="match status" value="2"/>
</dbReference>